<dbReference type="Pfam" id="PF07195">
    <property type="entry name" value="FliD_C"/>
    <property type="match status" value="1"/>
</dbReference>
<organism evidence="8 9">
    <name type="scientific">Delftia lacustris</name>
    <dbReference type="NCBI Taxonomy" id="558537"/>
    <lineage>
        <taxon>Bacteria</taxon>
        <taxon>Pseudomonadati</taxon>
        <taxon>Pseudomonadota</taxon>
        <taxon>Betaproteobacteria</taxon>
        <taxon>Burkholderiales</taxon>
        <taxon>Comamonadaceae</taxon>
        <taxon>Delftia</taxon>
    </lineage>
</organism>
<feature type="domain" description="Flagellar hook-associated protein 2 C-terminal" evidence="7">
    <location>
        <begin position="224"/>
        <end position="457"/>
    </location>
</feature>
<dbReference type="InterPro" id="IPR010810">
    <property type="entry name" value="Flagellin_hook_IN_motif"/>
</dbReference>
<sequence length="473" mass="49234">MATLSSAGISGSGLDETMIAKLVALQRQSLVPLQQKASVLDSKISTFGQIKSLMSTLQDAATSLADADTWRLTNATTTNTAVTATVTDANALPGSSVISVTDLARSQSVATAVMPASTQFGAGKLTITMGSWDKTGDQFSNPGTPVEIDIAAGAKLEDVVQAINSKGTGVVASVLKDAQGERLVLRSRATGADAGFTVGASGDASLSALAFNGKATTGSVAQYAQNAEINVNGITVQSTTNEFKQTVPGLNITVNQVTAAATPVTVTVSSDTEGMKKKIQAFMDAYNALNDALASSTKYDAESKAAGVLQGDSTTVGMTNSLRSVVSGTVAGAADTLKRLSDMGIQIQKGGKLAYGTTASDKTKLDAALKDPESMSKMFAAVGTDGQPDTQGLAARMKDFTRKALEFDGTFDTKSKSLQELKKSNGKSQDRINDQADSLEKRLREQYASLDKKMSGYSALSAYMNQQVSQWNK</sequence>
<keyword evidence="8" id="KW-0969">Cilium</keyword>
<comment type="similarity">
    <text evidence="1 5">Belongs to the FliD family.</text>
</comment>
<evidence type="ECO:0000313" key="9">
    <source>
        <dbReference type="Proteomes" id="UP000183417"/>
    </source>
</evidence>
<evidence type="ECO:0000313" key="8">
    <source>
        <dbReference type="EMBL" id="SDZ41840.1"/>
    </source>
</evidence>
<keyword evidence="5" id="KW-0964">Secreted</keyword>
<dbReference type="GO" id="GO:0005576">
    <property type="term" value="C:extracellular region"/>
    <property type="evidence" value="ECO:0007669"/>
    <property type="project" value="UniProtKB-SubCell"/>
</dbReference>
<accession>A0A1H3SVR7</accession>
<feature type="domain" description="Flagellar hook-associated protein 2 N-terminal" evidence="6">
    <location>
        <begin position="12"/>
        <end position="107"/>
    </location>
</feature>
<evidence type="ECO:0000256" key="1">
    <source>
        <dbReference type="ARBA" id="ARBA00009764"/>
    </source>
</evidence>
<gene>
    <name evidence="8" type="ORF">SAMN05421547_12342</name>
</gene>
<dbReference type="RefSeq" id="WP_074923352.1">
    <property type="nucleotide sequence ID" value="NZ_CP141274.1"/>
</dbReference>
<dbReference type="GO" id="GO:0071973">
    <property type="term" value="P:bacterial-type flagellum-dependent cell motility"/>
    <property type="evidence" value="ECO:0007669"/>
    <property type="project" value="TreeGrafter"/>
</dbReference>
<dbReference type="GO" id="GO:0007155">
    <property type="term" value="P:cell adhesion"/>
    <property type="evidence" value="ECO:0007669"/>
    <property type="project" value="InterPro"/>
</dbReference>
<keyword evidence="3" id="KW-0175">Coiled coil</keyword>
<dbReference type="Proteomes" id="UP000183417">
    <property type="component" value="Unassembled WGS sequence"/>
</dbReference>
<dbReference type="InterPro" id="IPR010809">
    <property type="entry name" value="FliD_C"/>
</dbReference>
<comment type="subunit">
    <text evidence="2 5">Homopentamer.</text>
</comment>
<proteinExistence type="inferred from homology"/>
<dbReference type="GO" id="GO:0009424">
    <property type="term" value="C:bacterial-type flagellum hook"/>
    <property type="evidence" value="ECO:0007669"/>
    <property type="project" value="UniProtKB-UniRule"/>
</dbReference>
<dbReference type="Pfam" id="PF07196">
    <property type="entry name" value="Flagellin_IN"/>
    <property type="match status" value="1"/>
</dbReference>
<dbReference type="PANTHER" id="PTHR30288:SF0">
    <property type="entry name" value="FLAGELLAR HOOK-ASSOCIATED PROTEIN 2"/>
    <property type="match status" value="1"/>
</dbReference>
<dbReference type="InterPro" id="IPR040026">
    <property type="entry name" value="FliD"/>
</dbReference>
<comment type="function">
    <text evidence="5">Required for morphogenesis and for the elongation of the flagellar filament by facilitating polymerization of the flagellin monomers at the tip of growing filament. Forms a capping structure, which prevents flagellin subunits (transported through the central channel of the flagellum) from leaking out without polymerization at the distal end.</text>
</comment>
<dbReference type="InterPro" id="IPR003481">
    <property type="entry name" value="FliD_N"/>
</dbReference>
<dbReference type="AlphaFoldDB" id="A0A1H3SVR7"/>
<dbReference type="EMBL" id="FNPE01000023">
    <property type="protein sequence ID" value="SDZ41840.1"/>
    <property type="molecule type" value="Genomic_DNA"/>
</dbReference>
<dbReference type="Pfam" id="PF02465">
    <property type="entry name" value="FliD_N"/>
    <property type="match status" value="1"/>
</dbReference>
<evidence type="ECO:0000256" key="2">
    <source>
        <dbReference type="ARBA" id="ARBA00011255"/>
    </source>
</evidence>
<reference evidence="8 9" key="1">
    <citation type="submission" date="2016-10" db="EMBL/GenBank/DDBJ databases">
        <authorList>
            <person name="de Groot N.N."/>
        </authorList>
    </citation>
    <scope>NUCLEOTIDE SEQUENCE [LARGE SCALE GENOMIC DNA]</scope>
    <source>
        <strain evidence="8 9">LMG 24775</strain>
    </source>
</reference>
<keyword evidence="8" id="KW-0966">Cell projection</keyword>
<evidence type="ECO:0000259" key="7">
    <source>
        <dbReference type="Pfam" id="PF07195"/>
    </source>
</evidence>
<dbReference type="PANTHER" id="PTHR30288">
    <property type="entry name" value="FLAGELLAR CAP/ASSEMBLY PROTEIN FLID"/>
    <property type="match status" value="1"/>
</dbReference>
<dbReference type="GO" id="GO:0009421">
    <property type="term" value="C:bacterial-type flagellum filament cap"/>
    <property type="evidence" value="ECO:0007669"/>
    <property type="project" value="InterPro"/>
</dbReference>
<evidence type="ECO:0000259" key="6">
    <source>
        <dbReference type="Pfam" id="PF02465"/>
    </source>
</evidence>
<dbReference type="GeneID" id="94689900"/>
<comment type="subcellular location">
    <subcellularLocation>
        <location evidence="5">Secreted</location>
    </subcellularLocation>
    <subcellularLocation>
        <location evidence="5">Bacterial flagellum</location>
    </subcellularLocation>
</comment>
<evidence type="ECO:0000256" key="5">
    <source>
        <dbReference type="RuleBase" id="RU362066"/>
    </source>
</evidence>
<protein>
    <recommendedName>
        <fullName evidence="5">Flagellar hook-associated protein 2</fullName>
        <shortName evidence="5">HAP2</shortName>
    </recommendedName>
    <alternativeName>
        <fullName evidence="5">Flagellar cap protein</fullName>
    </alternativeName>
</protein>
<name>A0A1H3SVR7_9BURK</name>
<evidence type="ECO:0000256" key="4">
    <source>
        <dbReference type="ARBA" id="ARBA00023143"/>
    </source>
</evidence>
<evidence type="ECO:0000256" key="3">
    <source>
        <dbReference type="ARBA" id="ARBA00023054"/>
    </source>
</evidence>
<keyword evidence="8" id="KW-0282">Flagellum</keyword>
<keyword evidence="4 5" id="KW-0975">Bacterial flagellum</keyword>